<dbReference type="GO" id="GO:0110154">
    <property type="term" value="P:RNA decapping"/>
    <property type="evidence" value="ECO:0007669"/>
    <property type="project" value="TreeGrafter"/>
</dbReference>
<dbReference type="GO" id="GO:0005737">
    <property type="term" value="C:cytoplasm"/>
    <property type="evidence" value="ECO:0007669"/>
    <property type="project" value="TreeGrafter"/>
</dbReference>
<protein>
    <submittedName>
        <fullName evidence="2">Serine/threonine protein phosphatase</fullName>
    </submittedName>
</protein>
<dbReference type="RefSeq" id="WP_227308753.1">
    <property type="nucleotide sequence ID" value="NZ_JAESVA010000006.1"/>
</dbReference>
<dbReference type="InterPro" id="IPR050126">
    <property type="entry name" value="Ap4A_hydrolase"/>
</dbReference>
<dbReference type="GO" id="GO:0008803">
    <property type="term" value="F:bis(5'-nucleosyl)-tetraphosphatase (symmetrical) activity"/>
    <property type="evidence" value="ECO:0007669"/>
    <property type="project" value="TreeGrafter"/>
</dbReference>
<dbReference type="GO" id="GO:0016791">
    <property type="term" value="F:phosphatase activity"/>
    <property type="evidence" value="ECO:0007669"/>
    <property type="project" value="TreeGrafter"/>
</dbReference>
<dbReference type="PANTHER" id="PTHR42850">
    <property type="entry name" value="METALLOPHOSPHOESTERASE"/>
    <property type="match status" value="1"/>
</dbReference>
<keyword evidence="3" id="KW-1185">Reference proteome</keyword>
<sequence>MALADLASNRVVTYAVADIHGRLDLLLILLDLITADAVARDARAKIVFTGDYVDRGRDSCGVIERLIAGPERDGDAFVCLRGNHDDLFVRSVTTGSEVPDWAWFLFNHTLESYSSLPNRAVLNDRLGRHVDFISALPLTHDDGKYFFVHAGIRPNVALADQDEEDLLWIRAEFLDYPGSLPRRVVHGHTIIGDRPIFAGNRISADTGAYRSGFLTAIVLDGDEESFIQAIGEPDVGAIERERILSEAMQSGGLPASLDRTPWLFREVDSLGAI</sequence>
<proteinExistence type="predicted"/>
<evidence type="ECO:0000313" key="2">
    <source>
        <dbReference type="EMBL" id="MCB8882086.1"/>
    </source>
</evidence>
<comment type="caution">
    <text evidence="2">The sequence shown here is derived from an EMBL/GenBank/DDBJ whole genome shotgun (WGS) entry which is preliminary data.</text>
</comment>
<evidence type="ECO:0000259" key="1">
    <source>
        <dbReference type="Pfam" id="PF00149"/>
    </source>
</evidence>
<dbReference type="SUPFAM" id="SSF56300">
    <property type="entry name" value="Metallo-dependent phosphatases"/>
    <property type="match status" value="1"/>
</dbReference>
<name>A0A963Z429_9PROT</name>
<accession>A0A963Z429</accession>
<dbReference type="PANTHER" id="PTHR42850:SF4">
    <property type="entry name" value="ZINC-DEPENDENT ENDOPOLYPHOSPHATASE"/>
    <property type="match status" value="1"/>
</dbReference>
<dbReference type="EMBL" id="JAESVA010000006">
    <property type="protein sequence ID" value="MCB8882086.1"/>
    <property type="molecule type" value="Genomic_DNA"/>
</dbReference>
<dbReference type="Proteomes" id="UP000721844">
    <property type="component" value="Unassembled WGS sequence"/>
</dbReference>
<dbReference type="AlphaFoldDB" id="A0A963Z429"/>
<reference evidence="2 3" key="1">
    <citation type="journal article" date="2021" name="Microorganisms">
        <title>Acidisoma silvae sp. nov. and Acidisomacellulosilytica sp. nov., Two Acidophilic Bacteria Isolated from Decaying Wood, Hydrolyzing Cellulose and Producing Poly-3-hydroxybutyrate.</title>
        <authorList>
            <person name="Mieszkin S."/>
            <person name="Pouder E."/>
            <person name="Uroz S."/>
            <person name="Simon-Colin C."/>
            <person name="Alain K."/>
        </authorList>
    </citation>
    <scope>NUCLEOTIDE SEQUENCE [LARGE SCALE GENOMIC DNA]</scope>
    <source>
        <strain evidence="2 3">HW T5.17</strain>
    </source>
</reference>
<dbReference type="Pfam" id="PF00149">
    <property type="entry name" value="Metallophos"/>
    <property type="match status" value="1"/>
</dbReference>
<feature type="domain" description="Calcineurin-like phosphoesterase" evidence="1">
    <location>
        <begin position="15"/>
        <end position="189"/>
    </location>
</feature>
<gene>
    <name evidence="2" type="ORF">ACELLULO517_17710</name>
</gene>
<organism evidence="2 3">
    <name type="scientific">Acidisoma cellulosilyticum</name>
    <dbReference type="NCBI Taxonomy" id="2802395"/>
    <lineage>
        <taxon>Bacteria</taxon>
        <taxon>Pseudomonadati</taxon>
        <taxon>Pseudomonadota</taxon>
        <taxon>Alphaproteobacteria</taxon>
        <taxon>Acetobacterales</taxon>
        <taxon>Acidocellaceae</taxon>
        <taxon>Acidisoma</taxon>
    </lineage>
</organism>
<evidence type="ECO:0000313" key="3">
    <source>
        <dbReference type="Proteomes" id="UP000721844"/>
    </source>
</evidence>
<dbReference type="Gene3D" id="3.60.21.10">
    <property type="match status" value="1"/>
</dbReference>
<dbReference type="CDD" id="cd00144">
    <property type="entry name" value="MPP_PPP_family"/>
    <property type="match status" value="1"/>
</dbReference>
<dbReference type="InterPro" id="IPR029052">
    <property type="entry name" value="Metallo-depent_PP-like"/>
</dbReference>
<dbReference type="InterPro" id="IPR004843">
    <property type="entry name" value="Calcineurin-like_PHP"/>
</dbReference>